<dbReference type="Proteomes" id="UP001066276">
    <property type="component" value="Chromosome 12"/>
</dbReference>
<gene>
    <name evidence="1" type="ORF">NDU88_003812</name>
</gene>
<protein>
    <submittedName>
        <fullName evidence="1">Uncharacterized protein</fullName>
    </submittedName>
</protein>
<reference evidence="1" key="1">
    <citation type="journal article" date="2022" name="bioRxiv">
        <title>Sequencing and chromosome-scale assembly of the giantPleurodeles waltlgenome.</title>
        <authorList>
            <person name="Brown T."/>
            <person name="Elewa A."/>
            <person name="Iarovenko S."/>
            <person name="Subramanian E."/>
            <person name="Araus A.J."/>
            <person name="Petzold A."/>
            <person name="Susuki M."/>
            <person name="Suzuki K.-i.T."/>
            <person name="Hayashi T."/>
            <person name="Toyoda A."/>
            <person name="Oliveira C."/>
            <person name="Osipova E."/>
            <person name="Leigh N.D."/>
            <person name="Simon A."/>
            <person name="Yun M.H."/>
        </authorList>
    </citation>
    <scope>NUCLEOTIDE SEQUENCE</scope>
    <source>
        <strain evidence="1">20211129_DDA</strain>
        <tissue evidence="1">Liver</tissue>
    </source>
</reference>
<sequence>MHHGPHRLHIQDPLACSQDTLGTIGSTPAQTTPTVYLRGRSDPMGPWAQLTMAGASTMHQSSSQAKIVCPTNLSQNLTKSTCCGKRQTGAAYEITAVPTVHSHCQKGSGAQDTAGLFAGLSVSVSSTSCQPSFEAMPL</sequence>
<name>A0AAV7KZI9_PLEWA</name>
<evidence type="ECO:0000313" key="1">
    <source>
        <dbReference type="EMBL" id="KAJ1083657.1"/>
    </source>
</evidence>
<evidence type="ECO:0000313" key="2">
    <source>
        <dbReference type="Proteomes" id="UP001066276"/>
    </source>
</evidence>
<comment type="caution">
    <text evidence="1">The sequence shown here is derived from an EMBL/GenBank/DDBJ whole genome shotgun (WGS) entry which is preliminary data.</text>
</comment>
<keyword evidence="2" id="KW-1185">Reference proteome</keyword>
<proteinExistence type="predicted"/>
<organism evidence="1 2">
    <name type="scientific">Pleurodeles waltl</name>
    <name type="common">Iberian ribbed newt</name>
    <dbReference type="NCBI Taxonomy" id="8319"/>
    <lineage>
        <taxon>Eukaryota</taxon>
        <taxon>Metazoa</taxon>
        <taxon>Chordata</taxon>
        <taxon>Craniata</taxon>
        <taxon>Vertebrata</taxon>
        <taxon>Euteleostomi</taxon>
        <taxon>Amphibia</taxon>
        <taxon>Batrachia</taxon>
        <taxon>Caudata</taxon>
        <taxon>Salamandroidea</taxon>
        <taxon>Salamandridae</taxon>
        <taxon>Pleurodelinae</taxon>
        <taxon>Pleurodeles</taxon>
    </lineage>
</organism>
<dbReference type="EMBL" id="JANPWB010000016">
    <property type="protein sequence ID" value="KAJ1083657.1"/>
    <property type="molecule type" value="Genomic_DNA"/>
</dbReference>
<accession>A0AAV7KZI9</accession>
<dbReference type="AlphaFoldDB" id="A0AAV7KZI9"/>